<comment type="caution">
    <text evidence="2">The sequence shown here is derived from an EMBL/GenBank/DDBJ whole genome shotgun (WGS) entry which is preliminary data.</text>
</comment>
<sequence length="93" mass="10618">KKRHDISLYEQEIRNKLNGSSPIRSHSTTTSPILPMSPTETYRHQARSPLTTIVTPTKNIPSNADKSKPRPLTKRMGLKRAVMQKLKITKNNR</sequence>
<feature type="compositionally biased region" description="Polar residues" evidence="1">
    <location>
        <begin position="18"/>
        <end position="32"/>
    </location>
</feature>
<protein>
    <submittedName>
        <fullName evidence="2">Uncharacterized protein</fullName>
    </submittedName>
</protein>
<reference evidence="2" key="1">
    <citation type="submission" date="2021-02" db="EMBL/GenBank/DDBJ databases">
        <authorList>
            <person name="Nowell W R."/>
        </authorList>
    </citation>
    <scope>NUCLEOTIDE SEQUENCE</scope>
</reference>
<evidence type="ECO:0000256" key="1">
    <source>
        <dbReference type="SAM" id="MobiDB-lite"/>
    </source>
</evidence>
<keyword evidence="3" id="KW-1185">Reference proteome</keyword>
<evidence type="ECO:0000313" key="3">
    <source>
        <dbReference type="Proteomes" id="UP000663828"/>
    </source>
</evidence>
<proteinExistence type="predicted"/>
<feature type="non-terminal residue" evidence="2">
    <location>
        <position position="1"/>
    </location>
</feature>
<name>A0A815QFS3_ADIRI</name>
<dbReference type="EMBL" id="CAJNOR010003954">
    <property type="protein sequence ID" value="CAF1462696.1"/>
    <property type="molecule type" value="Genomic_DNA"/>
</dbReference>
<gene>
    <name evidence="2" type="ORF">XAT740_LOCUS37526</name>
</gene>
<organism evidence="2 3">
    <name type="scientific">Adineta ricciae</name>
    <name type="common">Rotifer</name>
    <dbReference type="NCBI Taxonomy" id="249248"/>
    <lineage>
        <taxon>Eukaryota</taxon>
        <taxon>Metazoa</taxon>
        <taxon>Spiralia</taxon>
        <taxon>Gnathifera</taxon>
        <taxon>Rotifera</taxon>
        <taxon>Eurotatoria</taxon>
        <taxon>Bdelloidea</taxon>
        <taxon>Adinetida</taxon>
        <taxon>Adinetidae</taxon>
        <taxon>Adineta</taxon>
    </lineage>
</organism>
<feature type="compositionally biased region" description="Polar residues" evidence="1">
    <location>
        <begin position="48"/>
        <end position="64"/>
    </location>
</feature>
<evidence type="ECO:0000313" key="2">
    <source>
        <dbReference type="EMBL" id="CAF1462696.1"/>
    </source>
</evidence>
<accession>A0A815QFS3</accession>
<dbReference type="AlphaFoldDB" id="A0A815QFS3"/>
<feature type="region of interest" description="Disordered" evidence="1">
    <location>
        <begin position="18"/>
        <end position="74"/>
    </location>
</feature>
<dbReference type="Proteomes" id="UP000663828">
    <property type="component" value="Unassembled WGS sequence"/>
</dbReference>